<evidence type="ECO:0000256" key="1">
    <source>
        <dbReference type="ARBA" id="ARBA00004141"/>
    </source>
</evidence>
<feature type="transmembrane region" description="Helical" evidence="5">
    <location>
        <begin position="669"/>
        <end position="689"/>
    </location>
</feature>
<keyword evidence="4 5" id="KW-0472">Membrane</keyword>
<dbReference type="Proteomes" id="UP000828390">
    <property type="component" value="Unassembled WGS sequence"/>
</dbReference>
<gene>
    <name evidence="7" type="ORF">DPMN_191390</name>
</gene>
<dbReference type="CDD" id="cd15039">
    <property type="entry name" value="7tmB3_Methuselah-like"/>
    <property type="match status" value="1"/>
</dbReference>
<comment type="subcellular location">
    <subcellularLocation>
        <location evidence="1">Membrane</location>
        <topology evidence="1">Multi-pass membrane protein</topology>
    </subcellularLocation>
</comment>
<keyword evidence="2 5" id="KW-0812">Transmembrane</keyword>
<dbReference type="GO" id="GO:0007166">
    <property type="term" value="P:cell surface receptor signaling pathway"/>
    <property type="evidence" value="ECO:0007669"/>
    <property type="project" value="InterPro"/>
</dbReference>
<dbReference type="InterPro" id="IPR017981">
    <property type="entry name" value="GPCR_2-like_7TM"/>
</dbReference>
<dbReference type="GO" id="GO:0004930">
    <property type="term" value="F:G protein-coupled receptor activity"/>
    <property type="evidence" value="ECO:0007669"/>
    <property type="project" value="InterPro"/>
</dbReference>
<comment type="caution">
    <text evidence="7">The sequence shown here is derived from an EMBL/GenBank/DDBJ whole genome shotgun (WGS) entry which is preliminary data.</text>
</comment>
<dbReference type="GO" id="GO:0016020">
    <property type="term" value="C:membrane"/>
    <property type="evidence" value="ECO:0007669"/>
    <property type="project" value="UniProtKB-SubCell"/>
</dbReference>
<evidence type="ECO:0000256" key="2">
    <source>
        <dbReference type="ARBA" id="ARBA00022692"/>
    </source>
</evidence>
<feature type="transmembrane region" description="Helical" evidence="5">
    <location>
        <begin position="591"/>
        <end position="610"/>
    </location>
</feature>
<name>A0A9D3Y3M4_DREPO</name>
<evidence type="ECO:0000313" key="7">
    <source>
        <dbReference type="EMBL" id="KAH3691975.1"/>
    </source>
</evidence>
<dbReference type="Gene3D" id="1.20.1070.10">
    <property type="entry name" value="Rhodopsin 7-helix transmembrane proteins"/>
    <property type="match status" value="1"/>
</dbReference>
<feature type="transmembrane region" description="Helical" evidence="5">
    <location>
        <begin position="753"/>
        <end position="774"/>
    </location>
</feature>
<reference evidence="7" key="1">
    <citation type="journal article" date="2019" name="bioRxiv">
        <title>The Genome of the Zebra Mussel, Dreissena polymorpha: A Resource for Invasive Species Research.</title>
        <authorList>
            <person name="McCartney M.A."/>
            <person name="Auch B."/>
            <person name="Kono T."/>
            <person name="Mallez S."/>
            <person name="Zhang Y."/>
            <person name="Obille A."/>
            <person name="Becker A."/>
            <person name="Abrahante J.E."/>
            <person name="Garbe J."/>
            <person name="Badalamenti J.P."/>
            <person name="Herman A."/>
            <person name="Mangelson H."/>
            <person name="Liachko I."/>
            <person name="Sullivan S."/>
            <person name="Sone E.D."/>
            <person name="Koren S."/>
            <person name="Silverstein K.A.T."/>
            <person name="Beckman K.B."/>
            <person name="Gohl D.M."/>
        </authorList>
    </citation>
    <scope>NUCLEOTIDE SEQUENCE</scope>
    <source>
        <strain evidence="7">Duluth1</strain>
        <tissue evidence="7">Whole animal</tissue>
    </source>
</reference>
<keyword evidence="3 5" id="KW-1133">Transmembrane helix</keyword>
<dbReference type="Pfam" id="PF00002">
    <property type="entry name" value="7tm_2"/>
    <property type="match status" value="1"/>
</dbReference>
<evidence type="ECO:0000259" key="6">
    <source>
        <dbReference type="PROSITE" id="PS50261"/>
    </source>
</evidence>
<dbReference type="InterPro" id="IPR000832">
    <property type="entry name" value="GPCR_2_secretin-like"/>
</dbReference>
<organism evidence="7 8">
    <name type="scientific">Dreissena polymorpha</name>
    <name type="common">Zebra mussel</name>
    <name type="synonym">Mytilus polymorpha</name>
    <dbReference type="NCBI Taxonomy" id="45954"/>
    <lineage>
        <taxon>Eukaryota</taxon>
        <taxon>Metazoa</taxon>
        <taxon>Spiralia</taxon>
        <taxon>Lophotrochozoa</taxon>
        <taxon>Mollusca</taxon>
        <taxon>Bivalvia</taxon>
        <taxon>Autobranchia</taxon>
        <taxon>Heteroconchia</taxon>
        <taxon>Euheterodonta</taxon>
        <taxon>Imparidentia</taxon>
        <taxon>Neoheterodontei</taxon>
        <taxon>Myida</taxon>
        <taxon>Dreissenoidea</taxon>
        <taxon>Dreissenidae</taxon>
        <taxon>Dreissena</taxon>
    </lineage>
</organism>
<dbReference type="AlphaFoldDB" id="A0A9D3Y3M4"/>
<dbReference type="PANTHER" id="PTHR45902:SF1">
    <property type="entry name" value="LATROPHILIN RECEPTOR-LIKE PROTEIN A"/>
    <property type="match status" value="1"/>
</dbReference>
<evidence type="ECO:0000256" key="3">
    <source>
        <dbReference type="ARBA" id="ARBA00022989"/>
    </source>
</evidence>
<sequence>MPLRQIVINKQLETCSDIPLCTYNVKRVMKGCSFCHECSCNVTTCADKGNCCVDIIDETHFDVNKDITVSSKQCIAFSLSSQNAYGQFGITSCPTHSNITYARLCSQYYTQNLDLQDLTPVYDNKTLIKYRNKYCAYCHGLSEDRFAYFDPILKCDNFSIVRSNESAFFLFSLLERKDCKIEFYKNDTRLNLSLDYCWPYINDCNVTGNWAMYDAELERACKIYQSPVKLFNSATIPSSIFTSGFQNIFCLLCNGFNETHIDTSCSKSNVYLNLFNVDTTAIPNHMQKNVFCGKRKTLLNGKCISQNETYNNIYIRLPLRVFPMEILNNSKIESHVNVILKGISNSIQQNQALKNMCIDYITWKFRTRIWNIEDIHSSVTVSSIEHTSLDIKLKMVANFEINANITNIIMSLFQNTNVTICMERMSNSINTVENTDIHIYTLKYDSDILLTTPIYEHDTYWKYGGTLVYDCNGSGDELSLFDHFDCPLKALSYLDISWTKSFDGKLHMGQTIILDTDQYYFIDQENVVVCNNIYEMYTNSIKQFDLVKSTYNYKYILSLSCISLSILALAVSLIIYILAGQPKKGIPGINSILLMCSLLLAQALYLVSSAGNVPPASASCAALGLILHFAWLLVMFEMNVCTYHMFYMLASTRIIAGGTNWMRCFKYQVYALLSSVFWVCVHVTLSEVINNDIGYGKEHCYINEQTMLFITFVIPVAFVIATNGLMFVKVIINIRKSQRIQRHVANDRNEMCIFIKLSTLTGLTWVFGLVDSVADLDPVTYIFIILNLSQGVFLFFSFICNRRTLIDLKEHFNLSKDRTLTLSNSDSSKKAIQSNRTNAATL</sequence>
<proteinExistence type="predicted"/>
<protein>
    <recommendedName>
        <fullName evidence="6">G-protein coupled receptors family 2 profile 2 domain-containing protein</fullName>
    </recommendedName>
</protein>
<feature type="domain" description="G-protein coupled receptors family 2 profile 2" evidence="6">
    <location>
        <begin position="554"/>
        <end position="802"/>
    </location>
</feature>
<evidence type="ECO:0000313" key="8">
    <source>
        <dbReference type="Proteomes" id="UP000828390"/>
    </source>
</evidence>
<evidence type="ECO:0000256" key="4">
    <source>
        <dbReference type="ARBA" id="ARBA00023136"/>
    </source>
</evidence>
<dbReference type="EMBL" id="JAIWYP010000027">
    <property type="protein sequence ID" value="KAH3691975.1"/>
    <property type="molecule type" value="Genomic_DNA"/>
</dbReference>
<evidence type="ECO:0000256" key="5">
    <source>
        <dbReference type="SAM" id="Phobius"/>
    </source>
</evidence>
<feature type="transmembrane region" description="Helical" evidence="5">
    <location>
        <begin position="780"/>
        <end position="800"/>
    </location>
</feature>
<feature type="transmembrane region" description="Helical" evidence="5">
    <location>
        <begin position="555"/>
        <end position="579"/>
    </location>
</feature>
<keyword evidence="8" id="KW-1185">Reference proteome</keyword>
<dbReference type="PANTHER" id="PTHR45902">
    <property type="entry name" value="LATROPHILIN RECEPTOR-LIKE PROTEIN A"/>
    <property type="match status" value="1"/>
</dbReference>
<feature type="transmembrane region" description="Helical" evidence="5">
    <location>
        <begin position="709"/>
        <end position="732"/>
    </location>
</feature>
<dbReference type="InterPro" id="IPR053231">
    <property type="entry name" value="GPCR_LN-TM7"/>
</dbReference>
<reference evidence="7" key="2">
    <citation type="submission" date="2020-11" db="EMBL/GenBank/DDBJ databases">
        <authorList>
            <person name="McCartney M.A."/>
            <person name="Auch B."/>
            <person name="Kono T."/>
            <person name="Mallez S."/>
            <person name="Becker A."/>
            <person name="Gohl D.M."/>
            <person name="Silverstein K.A.T."/>
            <person name="Koren S."/>
            <person name="Bechman K.B."/>
            <person name="Herman A."/>
            <person name="Abrahante J.E."/>
            <person name="Garbe J."/>
        </authorList>
    </citation>
    <scope>NUCLEOTIDE SEQUENCE</scope>
    <source>
        <strain evidence="7">Duluth1</strain>
        <tissue evidence="7">Whole animal</tissue>
    </source>
</reference>
<dbReference type="PROSITE" id="PS50261">
    <property type="entry name" value="G_PROTEIN_RECEP_F2_4"/>
    <property type="match status" value="1"/>
</dbReference>
<accession>A0A9D3Y3M4</accession>